<dbReference type="Proteomes" id="UP001642483">
    <property type="component" value="Unassembled WGS sequence"/>
</dbReference>
<evidence type="ECO:0000256" key="8">
    <source>
        <dbReference type="PROSITE-ProRule" id="PRU00091"/>
    </source>
</evidence>
<dbReference type="PANTHER" id="PTHR46189">
    <property type="entry name" value="LD41958P"/>
    <property type="match status" value="1"/>
</dbReference>
<evidence type="ECO:0000256" key="6">
    <source>
        <dbReference type="ARBA" id="ARBA00022771"/>
    </source>
</evidence>
<dbReference type="PRINTS" id="PR00320">
    <property type="entry name" value="GPROTEINBRPT"/>
</dbReference>
<dbReference type="PANTHER" id="PTHR46189:SF1">
    <property type="entry name" value="LD41958P"/>
    <property type="match status" value="1"/>
</dbReference>
<dbReference type="Pfam" id="PF01363">
    <property type="entry name" value="FYVE"/>
    <property type="match status" value="1"/>
</dbReference>
<evidence type="ECO:0000256" key="2">
    <source>
        <dbReference type="ARBA" id="ARBA00022574"/>
    </source>
</evidence>
<keyword evidence="12" id="KW-1185">Reference proteome</keyword>
<dbReference type="SMART" id="SM00320">
    <property type="entry name" value="WD40"/>
    <property type="match status" value="6"/>
</dbReference>
<dbReference type="Pfam" id="PF00400">
    <property type="entry name" value="WD40"/>
    <property type="match status" value="4"/>
</dbReference>
<name>A0ABP0FE26_CLALP</name>
<dbReference type="CDD" id="cd15718">
    <property type="entry name" value="FYVE_WDFY1_like"/>
    <property type="match status" value="1"/>
</dbReference>
<feature type="repeat" description="WD" evidence="9">
    <location>
        <begin position="196"/>
        <end position="237"/>
    </location>
</feature>
<evidence type="ECO:0000313" key="11">
    <source>
        <dbReference type="EMBL" id="CAK8677656.1"/>
    </source>
</evidence>
<comment type="caution">
    <text evidence="11">The sequence shown here is derived from an EMBL/GenBank/DDBJ whole genome shotgun (WGS) entry which is preliminary data.</text>
</comment>
<keyword evidence="3" id="KW-0479">Metal-binding</keyword>
<feature type="repeat" description="WD" evidence="9">
    <location>
        <begin position="28"/>
        <end position="52"/>
    </location>
</feature>
<feature type="repeat" description="WD" evidence="9">
    <location>
        <begin position="382"/>
        <end position="397"/>
    </location>
</feature>
<protein>
    <recommendedName>
        <fullName evidence="10">FYVE-type domain-containing protein</fullName>
    </recommendedName>
</protein>
<evidence type="ECO:0000256" key="7">
    <source>
        <dbReference type="ARBA" id="ARBA00022833"/>
    </source>
</evidence>
<keyword evidence="6 8" id="KW-0863">Zinc-finger</keyword>
<evidence type="ECO:0000256" key="1">
    <source>
        <dbReference type="ARBA" id="ARBA00004412"/>
    </source>
</evidence>
<comment type="subcellular location">
    <subcellularLocation>
        <location evidence="1">Early endosome</location>
    </subcellularLocation>
</comment>
<proteinExistence type="predicted"/>
<dbReference type="InterPro" id="IPR020472">
    <property type="entry name" value="WD40_PAC1"/>
</dbReference>
<dbReference type="InterPro" id="IPR000306">
    <property type="entry name" value="Znf_FYVE"/>
</dbReference>
<dbReference type="SUPFAM" id="SSF57903">
    <property type="entry name" value="FYVE/PHD zinc finger"/>
    <property type="match status" value="1"/>
</dbReference>
<evidence type="ECO:0000313" key="12">
    <source>
        <dbReference type="Proteomes" id="UP001642483"/>
    </source>
</evidence>
<feature type="domain" description="FYVE-type" evidence="10">
    <location>
        <begin position="282"/>
        <end position="353"/>
    </location>
</feature>
<dbReference type="InterPro" id="IPR015943">
    <property type="entry name" value="WD40/YVTN_repeat-like_dom_sf"/>
</dbReference>
<dbReference type="InterPro" id="IPR036322">
    <property type="entry name" value="WD40_repeat_dom_sf"/>
</dbReference>
<dbReference type="Gene3D" id="3.30.40.10">
    <property type="entry name" value="Zinc/RING finger domain, C3HC4 (zinc finger)"/>
    <property type="match status" value="1"/>
</dbReference>
<dbReference type="PROSITE" id="PS50082">
    <property type="entry name" value="WD_REPEATS_2"/>
    <property type="match status" value="4"/>
</dbReference>
<organism evidence="11 12">
    <name type="scientific">Clavelina lepadiformis</name>
    <name type="common">Light-bulb sea squirt</name>
    <name type="synonym">Ascidia lepadiformis</name>
    <dbReference type="NCBI Taxonomy" id="159417"/>
    <lineage>
        <taxon>Eukaryota</taxon>
        <taxon>Metazoa</taxon>
        <taxon>Chordata</taxon>
        <taxon>Tunicata</taxon>
        <taxon>Ascidiacea</taxon>
        <taxon>Aplousobranchia</taxon>
        <taxon>Clavelinidae</taxon>
        <taxon>Clavelina</taxon>
    </lineage>
</organism>
<dbReference type="SUPFAM" id="SSF50978">
    <property type="entry name" value="WD40 repeat-like"/>
    <property type="match status" value="1"/>
</dbReference>
<evidence type="ECO:0000259" key="10">
    <source>
        <dbReference type="PROSITE" id="PS50178"/>
    </source>
</evidence>
<dbReference type="InterPro" id="IPR011011">
    <property type="entry name" value="Znf_FYVE_PHD"/>
</dbReference>
<dbReference type="InterPro" id="IPR017455">
    <property type="entry name" value="Znf_FYVE-rel"/>
</dbReference>
<dbReference type="InterPro" id="IPR019775">
    <property type="entry name" value="WD40_repeat_CS"/>
</dbReference>
<evidence type="ECO:0000256" key="3">
    <source>
        <dbReference type="ARBA" id="ARBA00022723"/>
    </source>
</evidence>
<keyword evidence="7" id="KW-0862">Zinc</keyword>
<feature type="repeat" description="WD" evidence="9">
    <location>
        <begin position="239"/>
        <end position="280"/>
    </location>
</feature>
<keyword evidence="2 9" id="KW-0853">WD repeat</keyword>
<accession>A0ABP0FE26</accession>
<dbReference type="PROSITE" id="PS50294">
    <property type="entry name" value="WD_REPEATS_REGION"/>
    <property type="match status" value="2"/>
</dbReference>
<dbReference type="PROSITE" id="PS00678">
    <property type="entry name" value="WD_REPEATS_1"/>
    <property type="match status" value="2"/>
</dbReference>
<keyword evidence="4" id="KW-0677">Repeat</keyword>
<evidence type="ECO:0000256" key="4">
    <source>
        <dbReference type="ARBA" id="ARBA00022737"/>
    </source>
</evidence>
<evidence type="ECO:0000256" key="9">
    <source>
        <dbReference type="PROSITE-ProRule" id="PRU00221"/>
    </source>
</evidence>
<reference evidence="11 12" key="1">
    <citation type="submission" date="2024-02" db="EMBL/GenBank/DDBJ databases">
        <authorList>
            <person name="Daric V."/>
            <person name="Darras S."/>
        </authorList>
    </citation>
    <scope>NUCLEOTIDE SEQUENCE [LARGE SCALE GENOMIC DNA]</scope>
</reference>
<keyword evidence="5" id="KW-0967">Endosome</keyword>
<dbReference type="Gene3D" id="2.130.10.10">
    <property type="entry name" value="YVTN repeat-like/Quinoprotein amine dehydrogenase"/>
    <property type="match status" value="2"/>
</dbReference>
<gene>
    <name evidence="11" type="ORF">CVLEPA_LOCUS7013</name>
</gene>
<sequence>MAAEIKTRSQQRQPILFSRIDDDTIDVVRGAVFTPNEDGLITVSEDKSIRVWLKRETGQYWPSVCHFVASPCSSMFYSPESKRLFVGQDNGNIDEFEVSEDYNRVDHRRTYLAHQKEATGCVFAHSTHVMVSCGKDRYIVWHLTQNGQRLGGYQTPYNPVCIEYDVQSHYVFAGLANGEITVLKINKNDSELVTSLKGHSGSITCLCWDPDKQILYSGSSDKVIILWDIGSKKGTAIELQGHESKVTSLQYSARTQQLISTSNEGSMVVWNMDIKRNVTPVWLESNQCTKCKQPFFWNFKQMWSDKTLGLRQHHCRKCGIAVCASCSTKRTTIPLYGFEFEVRVCEECYKSISDEDRAPTASFYELKHNVTFSCADWKRGWLVTCGSDRSIKLWDLKHVVTK</sequence>
<dbReference type="InterPro" id="IPR013083">
    <property type="entry name" value="Znf_RING/FYVE/PHD"/>
</dbReference>
<dbReference type="SMART" id="SM00064">
    <property type="entry name" value="FYVE"/>
    <property type="match status" value="1"/>
</dbReference>
<dbReference type="InterPro" id="IPR042234">
    <property type="entry name" value="WDFY1/WDFY2"/>
</dbReference>
<evidence type="ECO:0000256" key="5">
    <source>
        <dbReference type="ARBA" id="ARBA00022753"/>
    </source>
</evidence>
<dbReference type="InterPro" id="IPR001680">
    <property type="entry name" value="WD40_rpt"/>
</dbReference>
<dbReference type="PROSITE" id="PS50178">
    <property type="entry name" value="ZF_FYVE"/>
    <property type="match status" value="1"/>
</dbReference>
<dbReference type="EMBL" id="CAWYQH010000046">
    <property type="protein sequence ID" value="CAK8677656.1"/>
    <property type="molecule type" value="Genomic_DNA"/>
</dbReference>